<proteinExistence type="predicted"/>
<reference evidence="2" key="1">
    <citation type="submission" date="2024-02" db="EMBL/GenBank/DDBJ databases">
        <authorList>
            <consortium name="ELIXIR-Norway"/>
            <consortium name="Elixir Norway"/>
        </authorList>
    </citation>
    <scope>NUCLEOTIDE SEQUENCE</scope>
</reference>
<organism evidence="2 3">
    <name type="scientific">Sphagnum troendelagicum</name>
    <dbReference type="NCBI Taxonomy" id="128251"/>
    <lineage>
        <taxon>Eukaryota</taxon>
        <taxon>Viridiplantae</taxon>
        <taxon>Streptophyta</taxon>
        <taxon>Embryophyta</taxon>
        <taxon>Bryophyta</taxon>
        <taxon>Sphagnophytina</taxon>
        <taxon>Sphagnopsida</taxon>
        <taxon>Sphagnales</taxon>
        <taxon>Sphagnaceae</taxon>
        <taxon>Sphagnum</taxon>
    </lineage>
</organism>
<accession>A0ABP0ULW7</accession>
<dbReference type="PANTHER" id="PTHR33873:SF15">
    <property type="entry name" value="TRANSCRIPTION FACTOR VOZ2"/>
    <property type="match status" value="1"/>
</dbReference>
<dbReference type="InterPro" id="IPR039277">
    <property type="entry name" value="VOZ1/VOZ2"/>
</dbReference>
<gene>
    <name evidence="2" type="ORF">CSSPTR1EN2_LOCUS17513</name>
</gene>
<keyword evidence="3" id="KW-1185">Reference proteome</keyword>
<evidence type="ECO:0000256" key="1">
    <source>
        <dbReference type="SAM" id="MobiDB-lite"/>
    </source>
</evidence>
<evidence type="ECO:0000313" key="2">
    <source>
        <dbReference type="EMBL" id="CAK9225399.1"/>
    </source>
</evidence>
<protein>
    <recommendedName>
        <fullName evidence="4">Transcription factor VOZ1</fullName>
    </recommendedName>
</protein>
<evidence type="ECO:0000313" key="3">
    <source>
        <dbReference type="Proteomes" id="UP001497512"/>
    </source>
</evidence>
<sequence>MLKPMAAKHKASRGSQHFRAKATNRVNDLQGMVSELQQARRDNRVKDIALLEEQMHQMLREWKAELREASPASSLLAEPSSSELSSDMERLLQLNDEDDDASSIARIPSPLVHHQPLEAAGTPTSQKDGGVMVPELYGIPLRGEGGNGHQARTSSSRCDDISHTLVQHNHQGPHTTSDMSFGQVILPTPIAFLNPKCALWDCPRPARGVNEGLVYCSSFHEELALSEGAPGMCPVLRPGGIDLKDGPLFSALKARVNGQAVGIPELHGAATSKTPWNATDLFDVAVLHGEVLREWLFFDKPRRAFESGTRKQRSLPDYGGRGWHESRKQVMKEFGGLKRSYYMDPQPEGPFEWHLFEYELSSRTDCALYRLELKQVDAFKKSGKAKAQTETSVASLQHQIGRLSADLSQVEGQNMQLPSPADSRDSCRGKTKLNQKKTITKSVGSGQLVNVAFNLSSRDVMPFNHTGDCPQ</sequence>
<dbReference type="Proteomes" id="UP001497512">
    <property type="component" value="Chromosome 5"/>
</dbReference>
<feature type="region of interest" description="Disordered" evidence="1">
    <location>
        <begin position="111"/>
        <end position="131"/>
    </location>
</feature>
<name>A0ABP0ULW7_9BRYO</name>
<dbReference type="PANTHER" id="PTHR33873">
    <property type="entry name" value="TRANSCRIPTION FACTOR VOZ1"/>
    <property type="match status" value="1"/>
</dbReference>
<dbReference type="EMBL" id="OZ019897">
    <property type="protein sequence ID" value="CAK9225399.1"/>
    <property type="molecule type" value="Genomic_DNA"/>
</dbReference>
<evidence type="ECO:0008006" key="4">
    <source>
        <dbReference type="Google" id="ProtNLM"/>
    </source>
</evidence>